<evidence type="ECO:0000313" key="4">
    <source>
        <dbReference type="Proteomes" id="UP000178042"/>
    </source>
</evidence>
<protein>
    <recommendedName>
        <fullName evidence="5">CARDB domain-containing protein</fullName>
    </recommendedName>
</protein>
<accession>A0A1F6DCR7</accession>
<keyword evidence="2" id="KW-1133">Transmembrane helix</keyword>
<feature type="transmembrane region" description="Helical" evidence="2">
    <location>
        <begin position="259"/>
        <end position="279"/>
    </location>
</feature>
<dbReference type="AlphaFoldDB" id="A0A1F6DCR7"/>
<evidence type="ECO:0000256" key="2">
    <source>
        <dbReference type="SAM" id="Phobius"/>
    </source>
</evidence>
<keyword evidence="2" id="KW-0812">Transmembrane</keyword>
<sequence>MWHIRTEWSQRFAGASTFILLLAFPFISLAETVNLRAGFAQSAIWMSRSHVVAGESVNIFTVLYNSSENSISGDVVIEVDGSPLGAKNFTLASGETQVVSLPWIAKVGSHALSARMEKVLDAKTNASAVISDKTTGSITVSIASPPPPTPAEQVLNTVTSAIQTGFASTAPAVISAANTVYNAAESLRTQAKSSLEKQLAETSPAVSSANASKPQRTASDSSAAAATSTSSASPETPILSKAMRYMAVAGLFVVSSKTWFYISLVVMILILIQILRVAFRERKRSRRHLPLD</sequence>
<feature type="region of interest" description="Disordered" evidence="1">
    <location>
        <begin position="194"/>
        <end position="235"/>
    </location>
</feature>
<proteinExistence type="predicted"/>
<evidence type="ECO:0008006" key="5">
    <source>
        <dbReference type="Google" id="ProtNLM"/>
    </source>
</evidence>
<feature type="compositionally biased region" description="Polar residues" evidence="1">
    <location>
        <begin position="200"/>
        <end position="216"/>
    </location>
</feature>
<gene>
    <name evidence="3" type="ORF">A3C86_02810</name>
</gene>
<name>A0A1F6DCR7_9BACT</name>
<dbReference type="EMBL" id="MFLD01000030">
    <property type="protein sequence ID" value="OGG59185.1"/>
    <property type="molecule type" value="Genomic_DNA"/>
</dbReference>
<reference evidence="3 4" key="1">
    <citation type="journal article" date="2016" name="Nat. Commun.">
        <title>Thousands of microbial genomes shed light on interconnected biogeochemical processes in an aquifer system.</title>
        <authorList>
            <person name="Anantharaman K."/>
            <person name="Brown C.T."/>
            <person name="Hug L.A."/>
            <person name="Sharon I."/>
            <person name="Castelle C.J."/>
            <person name="Probst A.J."/>
            <person name="Thomas B.C."/>
            <person name="Singh A."/>
            <person name="Wilkins M.J."/>
            <person name="Karaoz U."/>
            <person name="Brodie E.L."/>
            <person name="Williams K.H."/>
            <person name="Hubbard S.S."/>
            <person name="Banfield J.F."/>
        </authorList>
    </citation>
    <scope>NUCLEOTIDE SEQUENCE [LARGE SCALE GENOMIC DNA]</scope>
</reference>
<organism evidence="3 4">
    <name type="scientific">Candidatus Kaiserbacteria bacterium RIFCSPHIGHO2_02_FULL_49_16</name>
    <dbReference type="NCBI Taxonomy" id="1798490"/>
    <lineage>
        <taxon>Bacteria</taxon>
        <taxon>Candidatus Kaiseribacteriota</taxon>
    </lineage>
</organism>
<comment type="caution">
    <text evidence="3">The sequence shown here is derived from an EMBL/GenBank/DDBJ whole genome shotgun (WGS) entry which is preliminary data.</text>
</comment>
<dbReference type="Proteomes" id="UP000178042">
    <property type="component" value="Unassembled WGS sequence"/>
</dbReference>
<keyword evidence="2" id="KW-0472">Membrane</keyword>
<evidence type="ECO:0000256" key="1">
    <source>
        <dbReference type="SAM" id="MobiDB-lite"/>
    </source>
</evidence>
<feature type="compositionally biased region" description="Low complexity" evidence="1">
    <location>
        <begin position="217"/>
        <end position="233"/>
    </location>
</feature>
<evidence type="ECO:0000313" key="3">
    <source>
        <dbReference type="EMBL" id="OGG59185.1"/>
    </source>
</evidence>